<keyword evidence="2" id="KW-1185">Reference proteome</keyword>
<accession>A0ABQ8JK07</accession>
<gene>
    <name evidence="1" type="ORF">DERP_008205</name>
</gene>
<reference evidence="1 2" key="1">
    <citation type="journal article" date="2018" name="J. Allergy Clin. Immunol.">
        <title>High-quality assembly of Dermatophagoides pteronyssinus genome and transcriptome reveals a wide range of novel allergens.</title>
        <authorList>
            <person name="Liu X.Y."/>
            <person name="Yang K.Y."/>
            <person name="Wang M.Q."/>
            <person name="Kwok J.S."/>
            <person name="Zeng X."/>
            <person name="Yang Z."/>
            <person name="Xiao X.J."/>
            <person name="Lau C.P."/>
            <person name="Li Y."/>
            <person name="Huang Z.M."/>
            <person name="Ba J.G."/>
            <person name="Yim A.K."/>
            <person name="Ouyang C.Y."/>
            <person name="Ngai S.M."/>
            <person name="Chan T.F."/>
            <person name="Leung E.L."/>
            <person name="Liu L."/>
            <person name="Liu Z.G."/>
            <person name="Tsui S.K."/>
        </authorList>
    </citation>
    <scope>NUCLEOTIDE SEQUENCE [LARGE SCALE GENOMIC DNA]</scope>
    <source>
        <strain evidence="1">Derp</strain>
    </source>
</reference>
<proteinExistence type="predicted"/>
<evidence type="ECO:0000313" key="1">
    <source>
        <dbReference type="EMBL" id="KAH9422938.1"/>
    </source>
</evidence>
<organism evidence="1 2">
    <name type="scientific">Dermatophagoides pteronyssinus</name>
    <name type="common">European house dust mite</name>
    <dbReference type="NCBI Taxonomy" id="6956"/>
    <lineage>
        <taxon>Eukaryota</taxon>
        <taxon>Metazoa</taxon>
        <taxon>Ecdysozoa</taxon>
        <taxon>Arthropoda</taxon>
        <taxon>Chelicerata</taxon>
        <taxon>Arachnida</taxon>
        <taxon>Acari</taxon>
        <taxon>Acariformes</taxon>
        <taxon>Sarcoptiformes</taxon>
        <taxon>Astigmata</taxon>
        <taxon>Psoroptidia</taxon>
        <taxon>Analgoidea</taxon>
        <taxon>Pyroglyphidae</taxon>
        <taxon>Dermatophagoidinae</taxon>
        <taxon>Dermatophagoides</taxon>
    </lineage>
</organism>
<sequence>MFDIMLQTIFLLFMKILGSKFLLGQVFSIHLIAILDQNFILTLDQSRFDSAVYLSRVYVKNIFVVFIN</sequence>
<evidence type="ECO:0000313" key="2">
    <source>
        <dbReference type="Proteomes" id="UP000887458"/>
    </source>
</evidence>
<name>A0ABQ8JK07_DERPT</name>
<protein>
    <submittedName>
        <fullName evidence="1">Uncharacterized protein</fullName>
    </submittedName>
</protein>
<reference evidence="1 2" key="2">
    <citation type="journal article" date="2022" name="Mol. Biol. Evol.">
        <title>Comparative Genomics Reveals Insights into the Divergent Evolution of Astigmatic Mites and Household Pest Adaptations.</title>
        <authorList>
            <person name="Xiong Q."/>
            <person name="Wan A.T."/>
            <person name="Liu X."/>
            <person name="Fung C.S."/>
            <person name="Xiao X."/>
            <person name="Malainual N."/>
            <person name="Hou J."/>
            <person name="Wang L."/>
            <person name="Wang M."/>
            <person name="Yang K.Y."/>
            <person name="Cui Y."/>
            <person name="Leung E.L."/>
            <person name="Nong W."/>
            <person name="Shin S.K."/>
            <person name="Au S.W."/>
            <person name="Jeong K.Y."/>
            <person name="Chew F.T."/>
            <person name="Hui J.H."/>
            <person name="Leung T.F."/>
            <person name="Tungtrongchitr A."/>
            <person name="Zhong N."/>
            <person name="Liu Z."/>
            <person name="Tsui S.K."/>
        </authorList>
    </citation>
    <scope>NUCLEOTIDE SEQUENCE [LARGE SCALE GENOMIC DNA]</scope>
    <source>
        <strain evidence="1">Derp</strain>
    </source>
</reference>
<dbReference type="EMBL" id="NJHN03000035">
    <property type="protein sequence ID" value="KAH9422938.1"/>
    <property type="molecule type" value="Genomic_DNA"/>
</dbReference>
<dbReference type="Proteomes" id="UP000887458">
    <property type="component" value="Unassembled WGS sequence"/>
</dbReference>
<comment type="caution">
    <text evidence="1">The sequence shown here is derived from an EMBL/GenBank/DDBJ whole genome shotgun (WGS) entry which is preliminary data.</text>
</comment>